<keyword evidence="3" id="KW-1185">Reference proteome</keyword>
<protein>
    <submittedName>
        <fullName evidence="1">Uncharacterized protein</fullName>
    </submittedName>
</protein>
<proteinExistence type="predicted"/>
<reference evidence="1 3" key="1">
    <citation type="submission" date="2024-03" db="EMBL/GenBank/DDBJ databases">
        <title>Complete Genome Sequence and Annotation of Ignatzschineria larvae DSM 13226.</title>
        <authorList>
            <person name="Cantrell E."/>
            <person name="Burcham Z.M."/>
        </authorList>
    </citation>
    <scope>NUCLEOTIDE SEQUENCE [LARGE SCALE GENOMIC DNA]</scope>
    <source>
        <strain evidence="1 3">DSM 13226</strain>
    </source>
</reference>
<name>A0ABZ3C2G9_9GAMM</name>
<accession>A0ABZ3C2G9</accession>
<sequence>MDDAVQEFLQKHLHEHGEYAFDISSVFNDEQDKKDLYATYICNSLNPIWRLSNINLSTKEVLEIKESMTQTRNEYDIHPKKEVGVEYGINLGVTGIENEGSSSKNRHWWDKEVKRPTVKGG</sequence>
<evidence type="ECO:0000313" key="2">
    <source>
        <dbReference type="EMBL" id="WZW88603.1"/>
    </source>
</evidence>
<dbReference type="EMBL" id="CP150637">
    <property type="protein sequence ID" value="WZW88594.1"/>
    <property type="molecule type" value="Genomic_DNA"/>
</dbReference>
<evidence type="ECO:0000313" key="1">
    <source>
        <dbReference type="EMBL" id="WZW88594.1"/>
    </source>
</evidence>
<dbReference type="EMBL" id="CP150637">
    <property type="protein sequence ID" value="WZW88603.1"/>
    <property type="molecule type" value="Genomic_DNA"/>
</dbReference>
<dbReference type="Proteomes" id="UP001449178">
    <property type="component" value="Chromosome"/>
</dbReference>
<organism evidence="1 3">
    <name type="scientific">Ignatzschineria larvae DSM 13226</name>
    <dbReference type="NCBI Taxonomy" id="1111732"/>
    <lineage>
        <taxon>Bacteria</taxon>
        <taxon>Pseudomonadati</taxon>
        <taxon>Pseudomonadota</taxon>
        <taxon>Gammaproteobacteria</taxon>
        <taxon>Cardiobacteriales</taxon>
        <taxon>Ignatzschineriaceae</taxon>
        <taxon>Ignatzschineria</taxon>
    </lineage>
</organism>
<gene>
    <name evidence="1" type="ORF">WMO13_04195</name>
    <name evidence="2" type="ORF">WMO13_04240</name>
</gene>
<evidence type="ECO:0000313" key="3">
    <source>
        <dbReference type="Proteomes" id="UP001449178"/>
    </source>
</evidence>
<dbReference type="RefSeq" id="WP_026879441.1">
    <property type="nucleotide sequence ID" value="NZ_AZOD01000053.1"/>
</dbReference>